<evidence type="ECO:0000256" key="1">
    <source>
        <dbReference type="ARBA" id="ARBA00023015"/>
    </source>
</evidence>
<sequence length="174" mass="18247">MRADAERNRARILAAAEEVFAEQGASASTDEVAARAGVAIGTVFRHFPTKDDLLRAIMKNLLVRLVDEVGTLADADGGTAFYRFFAGLVAEAAAKRAVVELLGFPVDSLDGFTDAVARLLATGQAAGTVRADVGVPATMALLTSTVQGALHGGWDADLQQRTLDIVFAGFRPSN</sequence>
<dbReference type="AlphaFoldDB" id="A0A3D9ZW88"/>
<evidence type="ECO:0000256" key="2">
    <source>
        <dbReference type="ARBA" id="ARBA00023125"/>
    </source>
</evidence>
<dbReference type="PRINTS" id="PR00455">
    <property type="entry name" value="HTHTETR"/>
</dbReference>
<evidence type="ECO:0000256" key="3">
    <source>
        <dbReference type="ARBA" id="ARBA00023163"/>
    </source>
</evidence>
<dbReference type="Proteomes" id="UP000256913">
    <property type="component" value="Unassembled WGS sequence"/>
</dbReference>
<feature type="domain" description="HTH tetR-type" evidence="5">
    <location>
        <begin position="6"/>
        <end position="65"/>
    </location>
</feature>
<organism evidence="6 7">
    <name type="scientific">Asanoa ferruginea</name>
    <dbReference type="NCBI Taxonomy" id="53367"/>
    <lineage>
        <taxon>Bacteria</taxon>
        <taxon>Bacillati</taxon>
        <taxon>Actinomycetota</taxon>
        <taxon>Actinomycetes</taxon>
        <taxon>Micromonosporales</taxon>
        <taxon>Micromonosporaceae</taxon>
        <taxon>Asanoa</taxon>
    </lineage>
</organism>
<evidence type="ECO:0000256" key="4">
    <source>
        <dbReference type="PROSITE-ProRule" id="PRU00335"/>
    </source>
</evidence>
<dbReference type="GO" id="GO:0003700">
    <property type="term" value="F:DNA-binding transcription factor activity"/>
    <property type="evidence" value="ECO:0007669"/>
    <property type="project" value="TreeGrafter"/>
</dbReference>
<proteinExistence type="predicted"/>
<keyword evidence="1" id="KW-0805">Transcription regulation</keyword>
<dbReference type="InterPro" id="IPR050109">
    <property type="entry name" value="HTH-type_TetR-like_transc_reg"/>
</dbReference>
<dbReference type="InterPro" id="IPR049445">
    <property type="entry name" value="TetR_SbtR-like_C"/>
</dbReference>
<accession>A0A3D9ZW88</accession>
<dbReference type="RefSeq" id="WP_116073826.1">
    <property type="nucleotide sequence ID" value="NZ_BONB01000012.1"/>
</dbReference>
<dbReference type="InterPro" id="IPR036271">
    <property type="entry name" value="Tet_transcr_reg_TetR-rel_C_sf"/>
</dbReference>
<reference evidence="6 7" key="1">
    <citation type="submission" date="2018-08" db="EMBL/GenBank/DDBJ databases">
        <title>Sequencing the genomes of 1000 actinobacteria strains.</title>
        <authorList>
            <person name="Klenk H.-P."/>
        </authorList>
    </citation>
    <scope>NUCLEOTIDE SEQUENCE [LARGE SCALE GENOMIC DNA]</scope>
    <source>
        <strain evidence="6 7">DSM 44099</strain>
    </source>
</reference>
<dbReference type="OrthoDB" id="3617113at2"/>
<dbReference type="EMBL" id="QUMQ01000001">
    <property type="protein sequence ID" value="REG01517.1"/>
    <property type="molecule type" value="Genomic_DNA"/>
</dbReference>
<dbReference type="Gene3D" id="1.10.357.10">
    <property type="entry name" value="Tetracycline Repressor, domain 2"/>
    <property type="match status" value="1"/>
</dbReference>
<dbReference type="PROSITE" id="PS50977">
    <property type="entry name" value="HTH_TETR_2"/>
    <property type="match status" value="1"/>
</dbReference>
<evidence type="ECO:0000259" key="5">
    <source>
        <dbReference type="PROSITE" id="PS50977"/>
    </source>
</evidence>
<dbReference type="InterPro" id="IPR001647">
    <property type="entry name" value="HTH_TetR"/>
</dbReference>
<dbReference type="PANTHER" id="PTHR30055:SF234">
    <property type="entry name" value="HTH-TYPE TRANSCRIPTIONAL REGULATOR BETI"/>
    <property type="match status" value="1"/>
</dbReference>
<name>A0A3D9ZW88_9ACTN</name>
<keyword evidence="3" id="KW-0804">Transcription</keyword>
<dbReference type="Pfam" id="PF00440">
    <property type="entry name" value="TetR_N"/>
    <property type="match status" value="1"/>
</dbReference>
<protein>
    <submittedName>
        <fullName evidence="6">TetR family transcriptional regulator</fullName>
    </submittedName>
</protein>
<dbReference type="Pfam" id="PF21597">
    <property type="entry name" value="TetR_C_43"/>
    <property type="match status" value="1"/>
</dbReference>
<dbReference type="SUPFAM" id="SSF48498">
    <property type="entry name" value="Tetracyclin repressor-like, C-terminal domain"/>
    <property type="match status" value="1"/>
</dbReference>
<dbReference type="GO" id="GO:0000976">
    <property type="term" value="F:transcription cis-regulatory region binding"/>
    <property type="evidence" value="ECO:0007669"/>
    <property type="project" value="TreeGrafter"/>
</dbReference>
<feature type="DNA-binding region" description="H-T-H motif" evidence="4">
    <location>
        <begin position="28"/>
        <end position="47"/>
    </location>
</feature>
<evidence type="ECO:0000313" key="7">
    <source>
        <dbReference type="Proteomes" id="UP000256913"/>
    </source>
</evidence>
<dbReference type="PANTHER" id="PTHR30055">
    <property type="entry name" value="HTH-TYPE TRANSCRIPTIONAL REGULATOR RUTR"/>
    <property type="match status" value="1"/>
</dbReference>
<evidence type="ECO:0000313" key="6">
    <source>
        <dbReference type="EMBL" id="REG01517.1"/>
    </source>
</evidence>
<dbReference type="SUPFAM" id="SSF46689">
    <property type="entry name" value="Homeodomain-like"/>
    <property type="match status" value="1"/>
</dbReference>
<gene>
    <name evidence="6" type="ORF">DFJ67_7601</name>
</gene>
<dbReference type="InterPro" id="IPR009057">
    <property type="entry name" value="Homeodomain-like_sf"/>
</dbReference>
<keyword evidence="2 4" id="KW-0238">DNA-binding</keyword>
<comment type="caution">
    <text evidence="6">The sequence shown here is derived from an EMBL/GenBank/DDBJ whole genome shotgun (WGS) entry which is preliminary data.</text>
</comment>
<keyword evidence="7" id="KW-1185">Reference proteome</keyword>